<comment type="subcellular location">
    <subcellularLocation>
        <location evidence="10">Cell inner membrane</location>
        <topology evidence="10">Multi-pass membrane protein</topology>
    </subcellularLocation>
</comment>
<dbReference type="AlphaFoldDB" id="K8W6E0"/>
<keyword evidence="7 10" id="KW-0249">Electron transport</keyword>
<dbReference type="HAMAP" id="MF_00462">
    <property type="entry name" value="RsxD_RnfD"/>
    <property type="match status" value="1"/>
</dbReference>
<dbReference type="OrthoDB" id="9776359at2"/>
<keyword evidence="9 10" id="KW-0472">Membrane</keyword>
<evidence type="ECO:0000256" key="10">
    <source>
        <dbReference type="HAMAP-Rule" id="MF_00462"/>
    </source>
</evidence>
<keyword evidence="3 10" id="KW-0285">Flavoprotein</keyword>
<dbReference type="PANTHER" id="PTHR30578:SF0">
    <property type="entry name" value="ION-TRANSLOCATING OXIDOREDUCTASE COMPLEX SUBUNIT D"/>
    <property type="match status" value="1"/>
</dbReference>
<evidence type="ECO:0000256" key="6">
    <source>
        <dbReference type="ARBA" id="ARBA00022967"/>
    </source>
</evidence>
<dbReference type="HOGENOM" id="CLU_042020_0_0_6"/>
<dbReference type="GO" id="GO:0022900">
    <property type="term" value="P:electron transport chain"/>
    <property type="evidence" value="ECO:0007669"/>
    <property type="project" value="UniProtKB-UniRule"/>
</dbReference>
<dbReference type="InterPro" id="IPR004338">
    <property type="entry name" value="NqrB/RnfD"/>
</dbReference>
<sequence length="361" mass="39569">MKFRPIDSNNRRLKIASAPFTHNTQSTSLVMFWVLIAAIPGIAAQIYFFGMGTLYQIILAMMTAVVTESIAIRLRKLPVINVLKDNSAIVTALLLGVSLPPLAPWWMIVLGTFFAIIIAKQCYGGLGQNPFNPAMVGYVVLLISFPVQMTSWLPPQELQSFDINALDNLWVIFTGHTPAGITLESLRIGVDGMSQATPLDSFKTGLLTHPISDVLQQPILQGSLAGIGWQWVNIAYLLGGLIMLNRRIINWHIPVSFLATLAILATVSWLLDDSRYASPLIQLFSGATMLGAFFIATDPVTASTTPKGRIIYGVLIGLLVWLIRVYGGYPDAVAFAVLLTNIAVPLIDHYTQPRAYGHKHK</sequence>
<feature type="transmembrane region" description="Helical" evidence="10">
    <location>
        <begin position="135"/>
        <end position="153"/>
    </location>
</feature>
<dbReference type="PANTHER" id="PTHR30578">
    <property type="entry name" value="ELECTRON TRANSPORT COMPLEX PROTEIN RNFD"/>
    <property type="match status" value="1"/>
</dbReference>
<feature type="transmembrane region" description="Helical" evidence="10">
    <location>
        <begin position="332"/>
        <end position="351"/>
    </location>
</feature>
<keyword evidence="6 10" id="KW-1278">Translocase</keyword>
<comment type="caution">
    <text evidence="11">The sequence shown here is derived from an EMBL/GenBank/DDBJ whole genome shotgun (WGS) entry which is preliminary data.</text>
</comment>
<keyword evidence="5 10" id="KW-0812">Transmembrane</keyword>
<evidence type="ECO:0000256" key="5">
    <source>
        <dbReference type="ARBA" id="ARBA00022692"/>
    </source>
</evidence>
<keyword evidence="12" id="KW-1185">Reference proteome</keyword>
<feature type="transmembrane region" description="Helical" evidence="10">
    <location>
        <begin position="309"/>
        <end position="326"/>
    </location>
</feature>
<dbReference type="GO" id="GO:0055085">
    <property type="term" value="P:transmembrane transport"/>
    <property type="evidence" value="ECO:0007669"/>
    <property type="project" value="InterPro"/>
</dbReference>
<dbReference type="RefSeq" id="WP_008915732.1">
    <property type="nucleotide sequence ID" value="NZ_CM001773.1"/>
</dbReference>
<keyword evidence="10" id="KW-1003">Cell membrane</keyword>
<comment type="subunit">
    <text evidence="10">The complex is composed of six subunits: RnfA, RnfB, RnfC, RnfD, RnfE and RnfG.</text>
</comment>
<evidence type="ECO:0000256" key="2">
    <source>
        <dbReference type="ARBA" id="ARBA00022553"/>
    </source>
</evidence>
<organism evidence="11 12">
    <name type="scientific">Providencia sneebia DSM 19967</name>
    <dbReference type="NCBI Taxonomy" id="1141660"/>
    <lineage>
        <taxon>Bacteria</taxon>
        <taxon>Pseudomonadati</taxon>
        <taxon>Pseudomonadota</taxon>
        <taxon>Gammaproteobacteria</taxon>
        <taxon>Enterobacterales</taxon>
        <taxon>Morganellaceae</taxon>
        <taxon>Providencia</taxon>
    </lineage>
</organism>
<gene>
    <name evidence="10 11" type="primary">rnfD</name>
    <name evidence="11" type="ORF">OO7_09612</name>
</gene>
<comment type="function">
    <text evidence="10">Part of a membrane-bound complex that couples electron transfer with translocation of ions across the membrane.</text>
</comment>
<evidence type="ECO:0000256" key="8">
    <source>
        <dbReference type="ARBA" id="ARBA00022989"/>
    </source>
</evidence>
<proteinExistence type="inferred from homology"/>
<dbReference type="NCBIfam" id="TIGR01946">
    <property type="entry name" value="rnfD"/>
    <property type="match status" value="1"/>
</dbReference>
<comment type="cofactor">
    <cofactor evidence="10">
        <name>FMN</name>
        <dbReference type="ChEBI" id="CHEBI:58210"/>
    </cofactor>
</comment>
<evidence type="ECO:0000256" key="4">
    <source>
        <dbReference type="ARBA" id="ARBA00022643"/>
    </source>
</evidence>
<name>K8W6E0_9GAMM</name>
<accession>K8W6E0</accession>
<dbReference type="PATRIC" id="fig|1141660.3.peg.1916"/>
<feature type="transmembrane region" description="Helical" evidence="10">
    <location>
        <begin position="251"/>
        <end position="271"/>
    </location>
</feature>
<evidence type="ECO:0000256" key="3">
    <source>
        <dbReference type="ARBA" id="ARBA00022630"/>
    </source>
</evidence>
<evidence type="ECO:0000313" key="11">
    <source>
        <dbReference type="EMBL" id="EKT56188.1"/>
    </source>
</evidence>
<keyword evidence="2 10" id="KW-0597">Phosphoprotein</keyword>
<dbReference type="NCBIfam" id="NF002011">
    <property type="entry name" value="PRK00816.1"/>
    <property type="match status" value="1"/>
</dbReference>
<evidence type="ECO:0000256" key="1">
    <source>
        <dbReference type="ARBA" id="ARBA00022448"/>
    </source>
</evidence>
<comment type="similarity">
    <text evidence="10">Belongs to the NqrB/RnfD family.</text>
</comment>
<feature type="modified residue" description="FMN phosphoryl threonine" evidence="10">
    <location>
        <position position="197"/>
    </location>
</feature>
<evidence type="ECO:0000313" key="12">
    <source>
        <dbReference type="Proteomes" id="UP000010290"/>
    </source>
</evidence>
<dbReference type="InterPro" id="IPR011303">
    <property type="entry name" value="RnfD_bac"/>
</dbReference>
<dbReference type="EMBL" id="AKKN01000009">
    <property type="protein sequence ID" value="EKT56188.1"/>
    <property type="molecule type" value="Genomic_DNA"/>
</dbReference>
<feature type="transmembrane region" description="Helical" evidence="10">
    <location>
        <begin position="227"/>
        <end position="244"/>
    </location>
</feature>
<keyword evidence="1 10" id="KW-0813">Transport</keyword>
<feature type="transmembrane region" description="Helical" evidence="10">
    <location>
        <begin position="277"/>
        <end position="297"/>
    </location>
</feature>
<keyword evidence="4 10" id="KW-0288">FMN</keyword>
<evidence type="ECO:0000256" key="9">
    <source>
        <dbReference type="ARBA" id="ARBA00023136"/>
    </source>
</evidence>
<dbReference type="Proteomes" id="UP000010290">
    <property type="component" value="Chromosome"/>
</dbReference>
<reference evidence="11 12" key="1">
    <citation type="journal article" date="2012" name="BMC Genomics">
        <title>Comparative genomics of bacteria in the genus Providencia isolated from wild Drosophila melanogaster.</title>
        <authorList>
            <person name="Galac M.R."/>
            <person name="Lazzaro B.P."/>
        </authorList>
    </citation>
    <scope>NUCLEOTIDE SEQUENCE [LARGE SCALE GENOMIC DNA]</scope>
    <source>
        <strain evidence="11 12">DSM 19967</strain>
    </source>
</reference>
<feature type="transmembrane region" description="Helical" evidence="10">
    <location>
        <begin position="105"/>
        <end position="123"/>
    </location>
</feature>
<dbReference type="GO" id="GO:0005886">
    <property type="term" value="C:plasma membrane"/>
    <property type="evidence" value="ECO:0007669"/>
    <property type="project" value="UniProtKB-SubCell"/>
</dbReference>
<protein>
    <recommendedName>
        <fullName evidence="10">Ion-translocating oxidoreductase complex subunit D</fullName>
        <ecNumber evidence="10">7.-.-.-</ecNumber>
    </recommendedName>
    <alternativeName>
        <fullName evidence="10">Rnf electron transport complex subunit D</fullName>
    </alternativeName>
</protein>
<evidence type="ECO:0000256" key="7">
    <source>
        <dbReference type="ARBA" id="ARBA00022982"/>
    </source>
</evidence>
<keyword evidence="8 10" id="KW-1133">Transmembrane helix</keyword>
<feature type="transmembrane region" description="Helical" evidence="10">
    <location>
        <begin position="29"/>
        <end position="48"/>
    </location>
</feature>
<keyword evidence="10" id="KW-0997">Cell inner membrane</keyword>
<dbReference type="EC" id="7.-.-.-" evidence="10"/>
<dbReference type="Pfam" id="PF03116">
    <property type="entry name" value="NQR2_RnfD_RnfE"/>
    <property type="match status" value="1"/>
</dbReference>